<keyword evidence="7" id="KW-1015">Disulfide bond</keyword>
<protein>
    <recommendedName>
        <fullName evidence="2">Cytochrome bc1 complex Rieske iron-sulfur subunit</fullName>
    </recommendedName>
    <alternativeName>
        <fullName evidence="8">Cytochrome bc1 reductase complex subunit QcrA</fullName>
    </alternativeName>
</protein>
<dbReference type="InterPro" id="IPR006311">
    <property type="entry name" value="TAT_signal"/>
</dbReference>
<evidence type="ECO:0000256" key="8">
    <source>
        <dbReference type="ARBA" id="ARBA00029586"/>
    </source>
</evidence>
<evidence type="ECO:0000256" key="4">
    <source>
        <dbReference type="ARBA" id="ARBA00022723"/>
    </source>
</evidence>
<dbReference type="PROSITE" id="PS51296">
    <property type="entry name" value="RIESKE"/>
    <property type="match status" value="1"/>
</dbReference>
<dbReference type="GO" id="GO:0016020">
    <property type="term" value="C:membrane"/>
    <property type="evidence" value="ECO:0007669"/>
    <property type="project" value="InterPro"/>
</dbReference>
<dbReference type="InterPro" id="IPR014349">
    <property type="entry name" value="Rieske_Fe-S_prot"/>
</dbReference>
<dbReference type="RefSeq" id="WP_145226826.1">
    <property type="nucleotide sequence ID" value="NZ_VIVQ01000001.1"/>
</dbReference>
<evidence type="ECO:0000256" key="7">
    <source>
        <dbReference type="ARBA" id="ARBA00023157"/>
    </source>
</evidence>
<keyword evidence="5" id="KW-0408">Iron</keyword>
<dbReference type="GO" id="GO:0004497">
    <property type="term" value="F:monooxygenase activity"/>
    <property type="evidence" value="ECO:0007669"/>
    <property type="project" value="UniProtKB-ARBA"/>
</dbReference>
<keyword evidence="6" id="KW-0411">Iron-sulfur</keyword>
<evidence type="ECO:0000256" key="9">
    <source>
        <dbReference type="ARBA" id="ARBA00034078"/>
    </source>
</evidence>
<dbReference type="PROSITE" id="PS51318">
    <property type="entry name" value="TAT"/>
    <property type="match status" value="1"/>
</dbReference>
<comment type="function">
    <text evidence="1">Iron-sulfur subunit of the cytochrome bc1 complex, an essential component of the respiratory electron transport chain required for ATP synthesis. The bc1 complex catalyzes the oxidation of menaquinol and the reduction of cytochrome c in the respiratory chain. The bc1 complex operates through a Q-cycle mechanism that couples electron transfer to generation of the proton gradient that drives ATP synthesis.</text>
</comment>
<dbReference type="AlphaFoldDB" id="A0A561EAQ5"/>
<dbReference type="FunFam" id="2.102.10.10:FF:000016">
    <property type="entry name" value="Nitrite reductase/ring-hydroxylating ferredoxin subunit"/>
    <property type="match status" value="1"/>
</dbReference>
<gene>
    <name evidence="12" type="ORF">BKA23_1482</name>
</gene>
<keyword evidence="3" id="KW-0001">2Fe-2S</keyword>
<comment type="caution">
    <text evidence="12">The sequence shown here is derived from an EMBL/GenBank/DDBJ whole genome shotgun (WGS) entry which is preliminary data.</text>
</comment>
<evidence type="ECO:0000256" key="6">
    <source>
        <dbReference type="ARBA" id="ARBA00023014"/>
    </source>
</evidence>
<dbReference type="InterPro" id="IPR036922">
    <property type="entry name" value="Rieske_2Fe-2S_sf"/>
</dbReference>
<evidence type="ECO:0000259" key="11">
    <source>
        <dbReference type="PROSITE" id="PS51296"/>
    </source>
</evidence>
<feature type="region of interest" description="Disordered" evidence="10">
    <location>
        <begin position="1"/>
        <end position="24"/>
    </location>
</feature>
<dbReference type="PRINTS" id="PR00162">
    <property type="entry name" value="RIESKE"/>
</dbReference>
<evidence type="ECO:0000256" key="1">
    <source>
        <dbReference type="ARBA" id="ARBA00002494"/>
    </source>
</evidence>
<reference evidence="12 13" key="1">
    <citation type="submission" date="2019-06" db="EMBL/GenBank/DDBJ databases">
        <title>Sequencing the genomes of 1000 actinobacteria strains.</title>
        <authorList>
            <person name="Klenk H.-P."/>
        </authorList>
    </citation>
    <scope>NUCLEOTIDE SEQUENCE [LARGE SCALE GENOMIC DNA]</scope>
    <source>
        <strain evidence="12 13">DSM 19560</strain>
    </source>
</reference>
<feature type="domain" description="Rieske" evidence="11">
    <location>
        <begin position="79"/>
        <end position="149"/>
    </location>
</feature>
<evidence type="ECO:0000256" key="3">
    <source>
        <dbReference type="ARBA" id="ARBA00022714"/>
    </source>
</evidence>
<proteinExistence type="predicted"/>
<dbReference type="EMBL" id="VIVQ01000001">
    <property type="protein sequence ID" value="TWE12667.1"/>
    <property type="molecule type" value="Genomic_DNA"/>
</dbReference>
<accession>A0A561EAQ5</accession>
<evidence type="ECO:0000256" key="10">
    <source>
        <dbReference type="SAM" id="MobiDB-lite"/>
    </source>
</evidence>
<sequence length="150" mass="14949">MTTDFTARQPDQTQPVPTTGPSRRRVVQSAGVAGGVVAATVLAGCGGSSSAGSSNKSGSVPISKVPVGGGYIDTSITAVVTQPTKGEYKAFSAICTHQGCLVTEVTDGVITCPCHGSEFNIANGNVVVGPATRPLPAKTATVSGDTIEIS</sequence>
<dbReference type="CDD" id="cd03467">
    <property type="entry name" value="Rieske"/>
    <property type="match status" value="1"/>
</dbReference>
<dbReference type="GO" id="GO:0046872">
    <property type="term" value="F:metal ion binding"/>
    <property type="evidence" value="ECO:0007669"/>
    <property type="project" value="UniProtKB-KW"/>
</dbReference>
<comment type="cofactor">
    <cofactor evidence="9">
        <name>[2Fe-2S] cluster</name>
        <dbReference type="ChEBI" id="CHEBI:190135"/>
    </cofactor>
</comment>
<evidence type="ECO:0000313" key="12">
    <source>
        <dbReference type="EMBL" id="TWE12667.1"/>
    </source>
</evidence>
<name>A0A561EAQ5_9MICO</name>
<dbReference type="PANTHER" id="PTHR10134">
    <property type="entry name" value="CYTOCHROME B-C1 COMPLEX SUBUNIT RIESKE, MITOCHONDRIAL"/>
    <property type="match status" value="1"/>
</dbReference>
<keyword evidence="13" id="KW-1185">Reference proteome</keyword>
<dbReference type="GO" id="GO:0051537">
    <property type="term" value="F:2 iron, 2 sulfur cluster binding"/>
    <property type="evidence" value="ECO:0007669"/>
    <property type="project" value="UniProtKB-KW"/>
</dbReference>
<feature type="compositionally biased region" description="Polar residues" evidence="10">
    <location>
        <begin position="1"/>
        <end position="21"/>
    </location>
</feature>
<dbReference type="InterPro" id="IPR005805">
    <property type="entry name" value="Rieske_Fe-S_prot_C"/>
</dbReference>
<evidence type="ECO:0000313" key="13">
    <source>
        <dbReference type="Proteomes" id="UP000318297"/>
    </source>
</evidence>
<dbReference type="SUPFAM" id="SSF50022">
    <property type="entry name" value="ISP domain"/>
    <property type="match status" value="1"/>
</dbReference>
<evidence type="ECO:0000256" key="2">
    <source>
        <dbReference type="ARBA" id="ARBA00015816"/>
    </source>
</evidence>
<keyword evidence="4" id="KW-0479">Metal-binding</keyword>
<evidence type="ECO:0000256" key="5">
    <source>
        <dbReference type="ARBA" id="ARBA00023004"/>
    </source>
</evidence>
<dbReference type="OrthoDB" id="25106at2"/>
<dbReference type="Pfam" id="PF00355">
    <property type="entry name" value="Rieske"/>
    <property type="match status" value="1"/>
</dbReference>
<dbReference type="GO" id="GO:0016705">
    <property type="term" value="F:oxidoreductase activity, acting on paired donors, with incorporation or reduction of molecular oxygen"/>
    <property type="evidence" value="ECO:0007669"/>
    <property type="project" value="UniProtKB-ARBA"/>
</dbReference>
<dbReference type="Proteomes" id="UP000318297">
    <property type="component" value="Unassembled WGS sequence"/>
</dbReference>
<dbReference type="Gene3D" id="2.102.10.10">
    <property type="entry name" value="Rieske [2Fe-2S] iron-sulphur domain"/>
    <property type="match status" value="1"/>
</dbReference>
<dbReference type="InterPro" id="IPR017941">
    <property type="entry name" value="Rieske_2Fe-2S"/>
</dbReference>
<organism evidence="12 13">
    <name type="scientific">Rudaeicoccus suwonensis</name>
    <dbReference type="NCBI Taxonomy" id="657409"/>
    <lineage>
        <taxon>Bacteria</taxon>
        <taxon>Bacillati</taxon>
        <taxon>Actinomycetota</taxon>
        <taxon>Actinomycetes</taxon>
        <taxon>Micrococcales</taxon>
        <taxon>Dermacoccaceae</taxon>
        <taxon>Rudaeicoccus</taxon>
    </lineage>
</organism>